<sequence length="1960" mass="223765">MDTSNETHVNSETESLEKRQRKMTEKGLELSIDNSVKNMVTVSRTLTQCVKNLENDFESMQPLIVAIEEATVSNRNFNECWDKLFSLYKLDTEGLFVESFDKSRNEYYALNLRAAEVIDRAHKRLNEFQLETMTAITGGSKVSRISASSTVQTAKAKAVAQSVAANERLHFIEEIAKKKAELEILKARQEAAEAAAVVEALSETNGSLRSGCDKFIPQTSPNDTANDHAQRFREKQHAAEKESSNPQIGDKLASNLQVKEEIQGKSGINFPTLPETIPNTVQSLAEAMSSAISLNKIPAPEPGIFRGDPLSYPDWRISVRTLLEEKCIPKPDRIHYLKKYLGGPAKEAVSGFFLLKDELAYQKAIEVLESRYGNPYKVAEAFRTKLHAWPRIDSRNNEELQRFSDFLNQCSVAMDELPTLDILNDTREINRLLEKLPSWLTNRWRRTSVNTMKVKGSYPGLKEFAEFMVKETEIVCDPAMNPDKDNKKPNKENSKESRRSYSTTAKKPRCTYCNKENHYIDECKKFGAIPLKKRQEYVKKNGLCFGCLRKGHMSSSCMLRAECRICRKKHPTSLHEDRQKSSPSNDNDNNDSPTEDTQPGNKDKDSNDESSQRISVCKSFKSSNSNMTMIFPVWLSSMETPNLEELVYALIDTQSDTTFITEDVARRLHAKAVRKTLNLTTLSSQSEAIDCNAYDGLRVRGFQSNKLVDLPTAHAMQEIPLDKSHIPTREVAESYPHLERIADQIPPPQDCDVGLLIGYDCPEAFRLIQQVTGSDNEPFAQQSTLGWSIFGISKKDRERSKGYNYRILTTGTPITLRSADISQPSIVRHLMKSKKKPVRTKEEEEIRPRTIIDILEQDFKDTASEDQKIYSQDDKRFIKIMEDGIRKLPNGHYQMPLPLRDPEMKIPDNKPLAMKRFEGLLRRFAKQPDFREHYFAFMEEILDNCAEKVSDTSSAISGRVNYVPHTGVYHPKKKDKLRVVFDCSAIYRDTSLNKCLLPGPNQTNNLLGVLCRFRQESVGIMGDIQGMFHQFFVDEKDRDLLRFMWFKDNKPEAEIIEYRMKVHLFGAASSPGCANFGLHKAADDGEKKWGKEAADFIRKDFYVDDGIKSVESSKEAIALISNSTGMCADAGLRLHKWSSNCREVIDQIPESERGKSLLELDIHSDSLPMERVLGVQWCAESDTFQFRIEMKDHPVTRRGVLSTIASIYDPLGFLAPFVLKGKLILQQMCKENADWDQPLSEDLRPQWERWRAELPKLMKLKVDRCVKPENFGEVKQIELHHFADASTAGYGACTYVRMISSSTVHSTLLMGKSRVAPSKTVTIPKLELQAAVMSSKVARVLAAELSYENISHHYWTDSKVALGYINNDSKRFHVYVANRVQQIRDTTNPKDWKYVPTDENPADHASRGLYADELMASNWFSGPQFLKERDLKPVMCDIQISSTDPNVKKARAFVTQGSAQHSLLDRLQKFSSWPRVIRALTTLRKYLLRLKGIINVSDIVELRKTESMVLKWLQHRYLGEDVYHIQNGTSEVQGRLWRLDPFVDDEGLLRVGGRLKHSTLDNNVKHPVIVPKKSHITNLLVTHYHERIAHQGRGMTSNAIRAEGYWIIGMSSVVSSCIHKCVTCRKLRGKVQQQKMGDLPQSRLEKTAPFDYCAVDCFGPVIVKEGRKEMKKYGALFTCMASRAIHIELLDDMTTDAFINSLRNVIALRGNIRLLRCDCGSNFQGARNELNKALKDMQNEEIKKFLNEHKCEFEMNIPTASHMNGVVERQIRTAKNVLNALMMQHKARLDTSSLRTLFYEVTALVNSRPLTVENMFDPNSPEPLTPNHLLMHKSSIIVAPPGDFSREDVYARQRWKRVQQLTNEFWTRWRREYLQTLQTRARWTKEKLNLQVGDIVMLKEEEMVRGRWRLGRILETIPSKDNLVRKVKLLMSDSTFSVSGKRQPTILERPIHKLVLLLSC</sequence>
<dbReference type="InterPro" id="IPR005312">
    <property type="entry name" value="DUF1759"/>
</dbReference>
<feature type="coiled-coil region" evidence="1">
    <location>
        <begin position="172"/>
        <end position="204"/>
    </location>
</feature>
<dbReference type="CDD" id="cd01644">
    <property type="entry name" value="RT_pepA17"/>
    <property type="match status" value="1"/>
</dbReference>
<name>A0A9Q1H024_HOLLE</name>
<reference evidence="4" key="1">
    <citation type="submission" date="2021-10" db="EMBL/GenBank/DDBJ databases">
        <title>Tropical sea cucumber genome reveals ecological adaptation and Cuvierian tubules defense mechanism.</title>
        <authorList>
            <person name="Chen T."/>
        </authorList>
    </citation>
    <scope>NUCLEOTIDE SEQUENCE</scope>
    <source>
        <strain evidence="4">Nanhai2018</strain>
        <tissue evidence="4">Muscle</tissue>
    </source>
</reference>
<dbReference type="GO" id="GO:0003676">
    <property type="term" value="F:nucleic acid binding"/>
    <property type="evidence" value="ECO:0007669"/>
    <property type="project" value="InterPro"/>
</dbReference>
<dbReference type="InterPro" id="IPR001584">
    <property type="entry name" value="Integrase_cat-core"/>
</dbReference>
<evidence type="ECO:0000313" key="5">
    <source>
        <dbReference type="Proteomes" id="UP001152320"/>
    </source>
</evidence>
<evidence type="ECO:0000256" key="2">
    <source>
        <dbReference type="SAM" id="MobiDB-lite"/>
    </source>
</evidence>
<dbReference type="PROSITE" id="PS50994">
    <property type="entry name" value="INTEGRASE"/>
    <property type="match status" value="1"/>
</dbReference>
<organism evidence="4 5">
    <name type="scientific">Holothuria leucospilota</name>
    <name type="common">Black long sea cucumber</name>
    <name type="synonym">Mertensiothuria leucospilota</name>
    <dbReference type="NCBI Taxonomy" id="206669"/>
    <lineage>
        <taxon>Eukaryota</taxon>
        <taxon>Metazoa</taxon>
        <taxon>Echinodermata</taxon>
        <taxon>Eleutherozoa</taxon>
        <taxon>Echinozoa</taxon>
        <taxon>Holothuroidea</taxon>
        <taxon>Aspidochirotacea</taxon>
        <taxon>Aspidochirotida</taxon>
        <taxon>Holothuriidae</taxon>
        <taxon>Holothuria</taxon>
    </lineage>
</organism>
<keyword evidence="1" id="KW-0175">Coiled coil</keyword>
<protein>
    <recommendedName>
        <fullName evidence="3">Integrase catalytic domain-containing protein</fullName>
    </recommendedName>
</protein>
<feature type="compositionally biased region" description="Basic and acidic residues" evidence="2">
    <location>
        <begin position="601"/>
        <end position="611"/>
    </location>
</feature>
<evidence type="ECO:0000259" key="3">
    <source>
        <dbReference type="PROSITE" id="PS50994"/>
    </source>
</evidence>
<dbReference type="InterPro" id="IPR036397">
    <property type="entry name" value="RNaseH_sf"/>
</dbReference>
<proteinExistence type="predicted"/>
<dbReference type="InterPro" id="IPR012337">
    <property type="entry name" value="RNaseH-like_sf"/>
</dbReference>
<dbReference type="PANTHER" id="PTHR47331">
    <property type="entry name" value="PHD-TYPE DOMAIN-CONTAINING PROTEIN"/>
    <property type="match status" value="1"/>
</dbReference>
<dbReference type="Proteomes" id="UP001152320">
    <property type="component" value="Chromosome 15"/>
</dbReference>
<comment type="caution">
    <text evidence="4">The sequence shown here is derived from an EMBL/GenBank/DDBJ whole genome shotgun (WGS) entry which is preliminary data.</text>
</comment>
<feature type="region of interest" description="Disordered" evidence="2">
    <location>
        <begin position="1"/>
        <end position="22"/>
    </location>
</feature>
<feature type="region of interest" description="Disordered" evidence="2">
    <location>
        <begin position="572"/>
        <end position="612"/>
    </location>
</feature>
<dbReference type="OrthoDB" id="8046937at2759"/>
<feature type="compositionally biased region" description="Low complexity" evidence="2">
    <location>
        <begin position="581"/>
        <end position="592"/>
    </location>
</feature>
<feature type="compositionally biased region" description="Basic and acidic residues" evidence="2">
    <location>
        <begin position="9"/>
        <end position="22"/>
    </location>
</feature>
<dbReference type="InterPro" id="IPR043502">
    <property type="entry name" value="DNA/RNA_pol_sf"/>
</dbReference>
<dbReference type="PANTHER" id="PTHR47331:SF5">
    <property type="entry name" value="RIBONUCLEASE H"/>
    <property type="match status" value="1"/>
</dbReference>
<dbReference type="Pfam" id="PF05380">
    <property type="entry name" value="Peptidase_A17"/>
    <property type="match status" value="1"/>
</dbReference>
<accession>A0A9Q1H024</accession>
<dbReference type="Pfam" id="PF03564">
    <property type="entry name" value="DUF1759"/>
    <property type="match status" value="1"/>
</dbReference>
<dbReference type="InterPro" id="IPR040676">
    <property type="entry name" value="DUF5641"/>
</dbReference>
<gene>
    <name evidence="4" type="ORF">HOLleu_30771</name>
</gene>
<dbReference type="SUPFAM" id="SSF56672">
    <property type="entry name" value="DNA/RNA polymerases"/>
    <property type="match status" value="1"/>
</dbReference>
<dbReference type="EMBL" id="JAIZAY010000015">
    <property type="protein sequence ID" value="KAJ8028513.1"/>
    <property type="molecule type" value="Genomic_DNA"/>
</dbReference>
<dbReference type="InterPro" id="IPR001878">
    <property type="entry name" value="Znf_CCHC"/>
</dbReference>
<dbReference type="GO" id="GO:0008270">
    <property type="term" value="F:zinc ion binding"/>
    <property type="evidence" value="ECO:0007669"/>
    <property type="project" value="InterPro"/>
</dbReference>
<dbReference type="Gene3D" id="3.30.420.10">
    <property type="entry name" value="Ribonuclease H-like superfamily/Ribonuclease H"/>
    <property type="match status" value="1"/>
</dbReference>
<dbReference type="Pfam" id="PF18701">
    <property type="entry name" value="DUF5641"/>
    <property type="match status" value="1"/>
</dbReference>
<dbReference type="InterPro" id="IPR008042">
    <property type="entry name" value="Retrotrans_Pao"/>
</dbReference>
<dbReference type="SMART" id="SM00343">
    <property type="entry name" value="ZnF_C2HC"/>
    <property type="match status" value="2"/>
</dbReference>
<evidence type="ECO:0000313" key="4">
    <source>
        <dbReference type="EMBL" id="KAJ8028513.1"/>
    </source>
</evidence>
<dbReference type="GO" id="GO:0015074">
    <property type="term" value="P:DNA integration"/>
    <property type="evidence" value="ECO:0007669"/>
    <property type="project" value="InterPro"/>
</dbReference>
<evidence type="ECO:0000256" key="1">
    <source>
        <dbReference type="SAM" id="Coils"/>
    </source>
</evidence>
<feature type="region of interest" description="Disordered" evidence="2">
    <location>
        <begin position="478"/>
        <end position="503"/>
    </location>
</feature>
<dbReference type="SUPFAM" id="SSF53098">
    <property type="entry name" value="Ribonuclease H-like"/>
    <property type="match status" value="1"/>
</dbReference>
<feature type="compositionally biased region" description="Basic and acidic residues" evidence="2">
    <location>
        <begin position="482"/>
        <end position="499"/>
    </location>
</feature>
<dbReference type="Gene3D" id="1.10.340.70">
    <property type="match status" value="1"/>
</dbReference>
<feature type="domain" description="Integrase catalytic" evidence="3">
    <location>
        <begin position="1645"/>
        <end position="1834"/>
    </location>
</feature>
<keyword evidence="5" id="KW-1185">Reference proteome</keyword>